<dbReference type="Pfam" id="PF00172">
    <property type="entry name" value="Zn_clus"/>
    <property type="match status" value="1"/>
</dbReference>
<evidence type="ECO:0000256" key="1">
    <source>
        <dbReference type="ARBA" id="ARBA00022723"/>
    </source>
</evidence>
<gene>
    <name evidence="8" type="ORF">LALA0_S01e00584g</name>
</gene>
<dbReference type="InterPro" id="IPR007219">
    <property type="entry name" value="XnlR_reg_dom"/>
</dbReference>
<feature type="region of interest" description="Disordered" evidence="6">
    <location>
        <begin position="1"/>
        <end position="21"/>
    </location>
</feature>
<keyword evidence="5" id="KW-0539">Nucleus</keyword>
<organism evidence="8 9">
    <name type="scientific">Lachancea lanzarotensis</name>
    <dbReference type="NCBI Taxonomy" id="1245769"/>
    <lineage>
        <taxon>Eukaryota</taxon>
        <taxon>Fungi</taxon>
        <taxon>Dikarya</taxon>
        <taxon>Ascomycota</taxon>
        <taxon>Saccharomycotina</taxon>
        <taxon>Saccharomycetes</taxon>
        <taxon>Saccharomycetales</taxon>
        <taxon>Saccharomycetaceae</taxon>
        <taxon>Lachancea</taxon>
    </lineage>
</organism>
<feature type="compositionally biased region" description="Polar residues" evidence="6">
    <location>
        <begin position="1"/>
        <end position="10"/>
    </location>
</feature>
<dbReference type="OrthoDB" id="3364175at2759"/>
<evidence type="ECO:0000256" key="3">
    <source>
        <dbReference type="ARBA" id="ARBA00023015"/>
    </source>
</evidence>
<feature type="domain" description="Zn(2)-C6 fungal-type" evidence="7">
    <location>
        <begin position="30"/>
        <end position="57"/>
    </location>
</feature>
<dbReference type="RefSeq" id="XP_022626238.1">
    <property type="nucleotide sequence ID" value="XM_022774108.1"/>
</dbReference>
<keyword evidence="1" id="KW-0479">Metal-binding</keyword>
<dbReference type="CDD" id="cd00067">
    <property type="entry name" value="GAL4"/>
    <property type="match status" value="1"/>
</dbReference>
<proteinExistence type="predicted"/>
<dbReference type="CDD" id="cd12148">
    <property type="entry name" value="fungal_TF_MHR"/>
    <property type="match status" value="1"/>
</dbReference>
<evidence type="ECO:0000256" key="2">
    <source>
        <dbReference type="ARBA" id="ARBA00022833"/>
    </source>
</evidence>
<dbReference type="SMART" id="SM00066">
    <property type="entry name" value="GAL4"/>
    <property type="match status" value="1"/>
</dbReference>
<dbReference type="Gene3D" id="4.10.240.10">
    <property type="entry name" value="Zn(2)-C6 fungal-type DNA-binding domain"/>
    <property type="match status" value="1"/>
</dbReference>
<dbReference type="PROSITE" id="PS50048">
    <property type="entry name" value="ZN2_CY6_FUNGAL_2"/>
    <property type="match status" value="1"/>
</dbReference>
<dbReference type="AlphaFoldDB" id="A0A0C7MJS8"/>
<dbReference type="InterPro" id="IPR036864">
    <property type="entry name" value="Zn2-C6_fun-type_DNA-bd_sf"/>
</dbReference>
<evidence type="ECO:0000256" key="6">
    <source>
        <dbReference type="SAM" id="MobiDB-lite"/>
    </source>
</evidence>
<dbReference type="InterPro" id="IPR051127">
    <property type="entry name" value="Fungal_SecMet_Regulators"/>
</dbReference>
<dbReference type="GO" id="GO:0000981">
    <property type="term" value="F:DNA-binding transcription factor activity, RNA polymerase II-specific"/>
    <property type="evidence" value="ECO:0007669"/>
    <property type="project" value="InterPro"/>
</dbReference>
<dbReference type="Pfam" id="PF04082">
    <property type="entry name" value="Fungal_trans"/>
    <property type="match status" value="1"/>
</dbReference>
<name>A0A0C7MJS8_9SACH</name>
<keyword evidence="9" id="KW-1185">Reference proteome</keyword>
<dbReference type="Proteomes" id="UP000054304">
    <property type="component" value="Unassembled WGS sequence"/>
</dbReference>
<dbReference type="GO" id="GO:0008270">
    <property type="term" value="F:zinc ion binding"/>
    <property type="evidence" value="ECO:0007669"/>
    <property type="project" value="InterPro"/>
</dbReference>
<dbReference type="EMBL" id="LN736360">
    <property type="protein sequence ID" value="CEP59993.1"/>
    <property type="molecule type" value="Genomic_DNA"/>
</dbReference>
<evidence type="ECO:0000313" key="8">
    <source>
        <dbReference type="EMBL" id="CEP59993.1"/>
    </source>
</evidence>
<dbReference type="HOGENOM" id="CLU_025455_0_0_1"/>
<keyword evidence="4" id="KW-0804">Transcription</keyword>
<protein>
    <submittedName>
        <fullName evidence="8">LALA0S01e00584g1_1</fullName>
    </submittedName>
</protein>
<dbReference type="GO" id="GO:0006351">
    <property type="term" value="P:DNA-templated transcription"/>
    <property type="evidence" value="ECO:0007669"/>
    <property type="project" value="InterPro"/>
</dbReference>
<sequence>MSDPGQNSIIKKTRRRSKVPENERLRKAIACTECQRQKSKCLGGFPCDRCTSKNITCKSTPYVRVSEEALLEKEERLSYMDAIIKATFPGIGTNLDQLKSKLAELNGDIKARELIKHIDLHNVQQVDNNESHTFYEDAGSTSSFVMRAREIFSHEAPFTEPLNQQTPNLSFGHSSGNIPGEASTVQSSLLDRALSNLPSLEDATGLIDTFISVAGNNTFFYFDFAWYRSIFHRVYHRRSEIGLKDLNSVCLIYMGFCMGSIFAYVWKSSDLLAKKVPGSFPGSIYYEHAQLLFPAVINDSSIETVQTFFLASMYVLAGQELEMAYTYLGVAMRAAVANGIHKRFPSGPDCDEKKAESRRRLFWSVYTIERRSAIALGRPETLPVSEIDLDLPTYCESLDKNSENADVTCMTLIFTVSLLTIKIHDLWFRRGKHEFKFATIMDLYHSIGRWRRQIPPQLEVKSMSIEERSYRGAAHVHFAYNIARITLGRPFLLLKLRESNVSTDLEEGLDHFASQMVSYSYDAASQIVDVLSTLKSNNLLSRYSFNDYNACHNASFVLVVNLALCPSTEALRRLNESVSILKQLSKNSKYTQKSTGVILDLKDAVEQRQKHQRWIDGAVLGIADGIGQDNFMDTMPPSDNSEPEYDTWGKIDASLDALTDEHWFLSVFCEGMPLNRDYSLAYLFQDD</sequence>
<dbReference type="GeneID" id="34683363"/>
<evidence type="ECO:0000259" key="7">
    <source>
        <dbReference type="PROSITE" id="PS50048"/>
    </source>
</evidence>
<accession>A0A0C7MJS8</accession>
<dbReference type="PANTHER" id="PTHR47424">
    <property type="entry name" value="REGULATORY PROTEIN GAL4"/>
    <property type="match status" value="1"/>
</dbReference>
<dbReference type="GO" id="GO:0003677">
    <property type="term" value="F:DNA binding"/>
    <property type="evidence" value="ECO:0007669"/>
    <property type="project" value="InterPro"/>
</dbReference>
<evidence type="ECO:0000256" key="4">
    <source>
        <dbReference type="ARBA" id="ARBA00023163"/>
    </source>
</evidence>
<reference evidence="8 9" key="1">
    <citation type="submission" date="2014-12" db="EMBL/GenBank/DDBJ databases">
        <authorList>
            <person name="Neuveglise Cecile"/>
        </authorList>
    </citation>
    <scope>NUCLEOTIDE SEQUENCE [LARGE SCALE GENOMIC DNA]</scope>
    <source>
        <strain evidence="8 9">CBS 12615</strain>
    </source>
</reference>
<dbReference type="InterPro" id="IPR001138">
    <property type="entry name" value="Zn2Cys6_DnaBD"/>
</dbReference>
<keyword evidence="3" id="KW-0805">Transcription regulation</keyword>
<evidence type="ECO:0000313" key="9">
    <source>
        <dbReference type="Proteomes" id="UP000054304"/>
    </source>
</evidence>
<dbReference type="SMART" id="SM00906">
    <property type="entry name" value="Fungal_trans"/>
    <property type="match status" value="1"/>
</dbReference>
<dbReference type="PANTHER" id="PTHR47424:SF6">
    <property type="entry name" value="PROLINE UTILIZATION TRANS-ACTIVATOR"/>
    <property type="match status" value="1"/>
</dbReference>
<dbReference type="SUPFAM" id="SSF57701">
    <property type="entry name" value="Zn2/Cys6 DNA-binding domain"/>
    <property type="match status" value="1"/>
</dbReference>
<keyword evidence="2" id="KW-0862">Zinc</keyword>
<evidence type="ECO:0000256" key="5">
    <source>
        <dbReference type="ARBA" id="ARBA00023242"/>
    </source>
</evidence>